<reference evidence="2" key="1">
    <citation type="submission" date="2022-10" db="EMBL/GenBank/DDBJ databases">
        <authorList>
            <person name="Kim H.S."/>
            <person name="Kim J.-S."/>
            <person name="Suh M.K."/>
            <person name="Eom M.K."/>
            <person name="Lee J.-S."/>
        </authorList>
    </citation>
    <scope>NUCLEOTIDE SEQUENCE</scope>
    <source>
        <strain evidence="2">LIP-5</strain>
    </source>
</reference>
<accession>A0AAE3INC0</accession>
<feature type="transmembrane region" description="Helical" evidence="1">
    <location>
        <begin position="97"/>
        <end position="114"/>
    </location>
</feature>
<keyword evidence="1" id="KW-0472">Membrane</keyword>
<sequence length="220" mass="24976">MDKQHITHPADPQPAVLTFSAKALSYIFHPLFIPTYFYLWTLGRFGVEFSGAAPGDLKLRAIGVFITTAFFPALTVLLLWKLKFISNIYLRSNKERIVPYVAAMIFYWWMWFLSKGFQDQALSLKFFYFGIFIATIPALILNSFCKVSMHAMGMAGLATAMFISCIMYHTYYGVDLIIAVLMCGMVCSSRLLLKEHTQAEIYLGALIGILAQLVAYWVMI</sequence>
<keyword evidence="1" id="KW-1133">Transmembrane helix</keyword>
<keyword evidence="1" id="KW-0812">Transmembrane</keyword>
<organism evidence="2 3">
    <name type="scientific">Haoranjiania flava</name>
    <dbReference type="NCBI Taxonomy" id="1856322"/>
    <lineage>
        <taxon>Bacteria</taxon>
        <taxon>Pseudomonadati</taxon>
        <taxon>Bacteroidota</taxon>
        <taxon>Chitinophagia</taxon>
        <taxon>Chitinophagales</taxon>
        <taxon>Chitinophagaceae</taxon>
        <taxon>Haoranjiania</taxon>
    </lineage>
</organism>
<dbReference type="AlphaFoldDB" id="A0AAE3INC0"/>
<feature type="transmembrane region" description="Helical" evidence="1">
    <location>
        <begin position="200"/>
        <end position="219"/>
    </location>
</feature>
<feature type="transmembrane region" description="Helical" evidence="1">
    <location>
        <begin position="176"/>
        <end position="193"/>
    </location>
</feature>
<gene>
    <name evidence="2" type="ORF">OD355_11785</name>
</gene>
<dbReference type="Proteomes" id="UP001209317">
    <property type="component" value="Unassembled WGS sequence"/>
</dbReference>
<evidence type="ECO:0000313" key="3">
    <source>
        <dbReference type="Proteomes" id="UP001209317"/>
    </source>
</evidence>
<comment type="caution">
    <text evidence="2">The sequence shown here is derived from an EMBL/GenBank/DDBJ whole genome shotgun (WGS) entry which is preliminary data.</text>
</comment>
<feature type="transmembrane region" description="Helical" evidence="1">
    <location>
        <begin position="23"/>
        <end position="41"/>
    </location>
</feature>
<feature type="transmembrane region" description="Helical" evidence="1">
    <location>
        <begin position="151"/>
        <end position="170"/>
    </location>
</feature>
<feature type="transmembrane region" description="Helical" evidence="1">
    <location>
        <begin position="126"/>
        <end position="144"/>
    </location>
</feature>
<name>A0AAE3INC0_9BACT</name>
<evidence type="ECO:0000256" key="1">
    <source>
        <dbReference type="SAM" id="Phobius"/>
    </source>
</evidence>
<keyword evidence="3" id="KW-1185">Reference proteome</keyword>
<evidence type="ECO:0000313" key="2">
    <source>
        <dbReference type="EMBL" id="MCU7695200.1"/>
    </source>
</evidence>
<feature type="transmembrane region" description="Helical" evidence="1">
    <location>
        <begin position="61"/>
        <end position="85"/>
    </location>
</feature>
<dbReference type="EMBL" id="JAOTPL010000020">
    <property type="protein sequence ID" value="MCU7695200.1"/>
    <property type="molecule type" value="Genomic_DNA"/>
</dbReference>
<proteinExistence type="predicted"/>
<protein>
    <submittedName>
        <fullName evidence="2">Uncharacterized protein</fullName>
    </submittedName>
</protein>
<dbReference type="RefSeq" id="WP_263038687.1">
    <property type="nucleotide sequence ID" value="NZ_JAOTPL010000020.1"/>
</dbReference>